<sequence length="44" mass="4947">MEASAPGHVAHVRRLVVDNLSAERLRRLGQDADRILQRIDSPAR</sequence>
<dbReference type="EMBL" id="JBHSOC010000001">
    <property type="protein sequence ID" value="MFC5639771.1"/>
    <property type="molecule type" value="Genomic_DNA"/>
</dbReference>
<comment type="caution">
    <text evidence="1">The sequence shown here is derived from an EMBL/GenBank/DDBJ whole genome shotgun (WGS) entry which is preliminary data.</text>
</comment>
<dbReference type="RefSeq" id="WP_380230367.1">
    <property type="nucleotide sequence ID" value="NZ_BAAAUA010000002.1"/>
</dbReference>
<organism evidence="1 2">
    <name type="scientific">Kitasatospora cinereorecta</name>
    <dbReference type="NCBI Taxonomy" id="285560"/>
    <lineage>
        <taxon>Bacteria</taxon>
        <taxon>Bacillati</taxon>
        <taxon>Actinomycetota</taxon>
        <taxon>Actinomycetes</taxon>
        <taxon>Kitasatosporales</taxon>
        <taxon>Streptomycetaceae</taxon>
        <taxon>Kitasatospora</taxon>
    </lineage>
</organism>
<proteinExistence type="predicted"/>
<reference evidence="2" key="1">
    <citation type="journal article" date="2019" name="Int. J. Syst. Evol. Microbiol.">
        <title>The Global Catalogue of Microorganisms (GCM) 10K type strain sequencing project: providing services to taxonomists for standard genome sequencing and annotation.</title>
        <authorList>
            <consortium name="The Broad Institute Genomics Platform"/>
            <consortium name="The Broad Institute Genome Sequencing Center for Infectious Disease"/>
            <person name="Wu L."/>
            <person name="Ma J."/>
        </authorList>
    </citation>
    <scope>NUCLEOTIDE SEQUENCE [LARGE SCALE GENOMIC DNA]</scope>
    <source>
        <strain evidence="2">CGMCC 4.1622</strain>
    </source>
</reference>
<gene>
    <name evidence="1" type="ORF">ACFPZF_00160</name>
</gene>
<dbReference type="Proteomes" id="UP001596066">
    <property type="component" value="Unassembled WGS sequence"/>
</dbReference>
<dbReference type="Pfam" id="PF01816">
    <property type="entry name" value="LRV"/>
    <property type="match status" value="1"/>
</dbReference>
<keyword evidence="2" id="KW-1185">Reference proteome</keyword>
<dbReference type="InterPro" id="IPR004830">
    <property type="entry name" value="LRR_variant"/>
</dbReference>
<evidence type="ECO:0000313" key="2">
    <source>
        <dbReference type="Proteomes" id="UP001596066"/>
    </source>
</evidence>
<accession>A0ABW0V1M5</accession>
<protein>
    <submittedName>
        <fullName evidence="1">Uncharacterized protein</fullName>
    </submittedName>
</protein>
<name>A0ABW0V1M5_9ACTN</name>
<evidence type="ECO:0000313" key="1">
    <source>
        <dbReference type="EMBL" id="MFC5639771.1"/>
    </source>
</evidence>